<dbReference type="InterPro" id="IPR045524">
    <property type="entry name" value="DUF6473"/>
</dbReference>
<keyword evidence="3" id="KW-1185">Reference proteome</keyword>
<evidence type="ECO:0000313" key="3">
    <source>
        <dbReference type="Proteomes" id="UP000298050"/>
    </source>
</evidence>
<dbReference type="RefSeq" id="WP_135442367.1">
    <property type="nucleotide sequence ID" value="NZ_SRLE01000006.1"/>
</dbReference>
<dbReference type="OrthoDB" id="5169888at2"/>
<dbReference type="AlphaFoldDB" id="A0A4Z0M2P9"/>
<dbReference type="Pfam" id="PF20078">
    <property type="entry name" value="DUF6473"/>
    <property type="match status" value="2"/>
</dbReference>
<proteinExistence type="predicted"/>
<evidence type="ECO:0000313" key="2">
    <source>
        <dbReference type="EMBL" id="TGD73963.1"/>
    </source>
</evidence>
<feature type="domain" description="DUF6473" evidence="1">
    <location>
        <begin position="167"/>
        <end position="253"/>
    </location>
</feature>
<dbReference type="EMBL" id="SRLE01000006">
    <property type="protein sequence ID" value="TGD73963.1"/>
    <property type="molecule type" value="Genomic_DNA"/>
</dbReference>
<comment type="caution">
    <text evidence="2">The sequence shown here is derived from an EMBL/GenBank/DDBJ whole genome shotgun (WGS) entry which is preliminary data.</text>
</comment>
<feature type="domain" description="DUF6473" evidence="1">
    <location>
        <begin position="10"/>
        <end position="120"/>
    </location>
</feature>
<name>A0A4Z0M2P9_9GAMM</name>
<evidence type="ECO:0000259" key="1">
    <source>
        <dbReference type="Pfam" id="PF20078"/>
    </source>
</evidence>
<protein>
    <recommendedName>
        <fullName evidence="1">DUF6473 domain-containing protein</fullName>
    </recommendedName>
</protein>
<reference evidence="2 3" key="1">
    <citation type="submission" date="2019-04" db="EMBL/GenBank/DDBJ databases">
        <title>Taxonomy of novel Haliea sp. from mangrove soil of West Coast of India.</title>
        <authorList>
            <person name="Verma A."/>
            <person name="Kumar P."/>
            <person name="Krishnamurthi S."/>
        </authorList>
    </citation>
    <scope>NUCLEOTIDE SEQUENCE [LARGE SCALE GENOMIC DNA]</scope>
    <source>
        <strain evidence="2 3">SAOS-164</strain>
    </source>
</reference>
<gene>
    <name evidence="2" type="ORF">E4634_07415</name>
</gene>
<accession>A0A4Z0M2P9</accession>
<sequence length="310" mass="35076">MLVEEHCSNYQRRDIEVVDYQMYTLDGTGLWFRGPQEFDRSSRGYISCVGAAQTLGCFCDSPYPRLIAEQLGEPVLNLGYGGAGPRFFARQPEVIDYVNRGRLAIIQIMSGRSEDNHLFSSGGLELLTRRSDGKQMGADVAWDSILESRYLWRRSPIAQSSLRSLCRAVGKQRLKRLVEETRSAWVDSYVRLLEQITVPKVILWFSRREPDYEIGFDRVLDVFADYPQLVNAGMVAQVAAMGDAYIKCTTRRGSPQPLVHRLTGEPVQVCLADDRDDFGTAMWSENDYYPSPGMHEDAARMILDYLSTAG</sequence>
<dbReference type="Proteomes" id="UP000298050">
    <property type="component" value="Unassembled WGS sequence"/>
</dbReference>
<organism evidence="2 3">
    <name type="scientific">Mangrovimicrobium sediminis</name>
    <dbReference type="NCBI Taxonomy" id="2562682"/>
    <lineage>
        <taxon>Bacteria</taxon>
        <taxon>Pseudomonadati</taxon>
        <taxon>Pseudomonadota</taxon>
        <taxon>Gammaproteobacteria</taxon>
        <taxon>Cellvibrionales</taxon>
        <taxon>Halieaceae</taxon>
        <taxon>Mangrovimicrobium</taxon>
    </lineage>
</organism>